<dbReference type="InterPro" id="IPR053146">
    <property type="entry name" value="QDO-like"/>
</dbReference>
<gene>
    <name evidence="2" type="ORF">FSW04_07520</name>
</gene>
<dbReference type="CDD" id="cd02215">
    <property type="entry name" value="cupin_QDO_N_C"/>
    <property type="match status" value="1"/>
</dbReference>
<dbReference type="EMBL" id="CP042430">
    <property type="protein sequence ID" value="QEC47442.1"/>
    <property type="molecule type" value="Genomic_DNA"/>
</dbReference>
<reference evidence="2 3" key="1">
    <citation type="journal article" date="2018" name="J. Microbiol.">
        <title>Baekduia soli gen. nov., sp. nov., a novel bacterium isolated from the soil of Baekdu Mountain and proposal of a novel family name, Baekduiaceae fam. nov.</title>
        <authorList>
            <person name="An D.S."/>
            <person name="Siddiqi M.Z."/>
            <person name="Kim K.H."/>
            <person name="Yu H.S."/>
            <person name="Im W.T."/>
        </authorList>
    </citation>
    <scope>NUCLEOTIDE SEQUENCE [LARGE SCALE GENOMIC DNA]</scope>
    <source>
        <strain evidence="2 3">BR7-21</strain>
    </source>
</reference>
<dbReference type="PANTHER" id="PTHR36440">
    <property type="entry name" value="PUTATIVE (AFU_ORTHOLOGUE AFUA_8G07350)-RELATED"/>
    <property type="match status" value="1"/>
</dbReference>
<dbReference type="Pfam" id="PF07883">
    <property type="entry name" value="Cupin_2"/>
    <property type="match status" value="1"/>
</dbReference>
<name>A0A5B8U3C1_9ACTN</name>
<evidence type="ECO:0000313" key="3">
    <source>
        <dbReference type="Proteomes" id="UP000321805"/>
    </source>
</evidence>
<keyword evidence="3" id="KW-1185">Reference proteome</keyword>
<protein>
    <submittedName>
        <fullName evidence="2">Cupin domain-containing protein</fullName>
    </submittedName>
</protein>
<dbReference type="KEGG" id="bsol:FSW04_07520"/>
<dbReference type="PANTHER" id="PTHR36440:SF1">
    <property type="entry name" value="PUTATIVE (AFU_ORTHOLOGUE AFUA_8G07350)-RELATED"/>
    <property type="match status" value="1"/>
</dbReference>
<dbReference type="InterPro" id="IPR014710">
    <property type="entry name" value="RmlC-like_jellyroll"/>
</dbReference>
<dbReference type="Proteomes" id="UP000321805">
    <property type="component" value="Chromosome"/>
</dbReference>
<evidence type="ECO:0000313" key="2">
    <source>
        <dbReference type="EMBL" id="QEC47442.1"/>
    </source>
</evidence>
<sequence>MRMTFMDPASGGSAVPATDSMLVESFAPGKGLSHAAPMTATTIPAGHPYVACESEPRWYGNSLFEFLVPNDATGGRMTVFRATMPEGFSPPRHIHTREDEAFLVLEGDAGFDLDGRTHVAGPGTSGFIPRGVPHTFRVLSPVAVMLGVMTPGTFEELFRHLGVPAAERTLPAPGVVAFDIERVMAEQARLGTQVVGPPLGA</sequence>
<dbReference type="AlphaFoldDB" id="A0A5B8U3C1"/>
<dbReference type="SUPFAM" id="SSF51182">
    <property type="entry name" value="RmlC-like cupins"/>
    <property type="match status" value="1"/>
</dbReference>
<organism evidence="2 3">
    <name type="scientific">Baekduia soli</name>
    <dbReference type="NCBI Taxonomy" id="496014"/>
    <lineage>
        <taxon>Bacteria</taxon>
        <taxon>Bacillati</taxon>
        <taxon>Actinomycetota</taxon>
        <taxon>Thermoleophilia</taxon>
        <taxon>Solirubrobacterales</taxon>
        <taxon>Baekduiaceae</taxon>
        <taxon>Baekduia</taxon>
    </lineage>
</organism>
<dbReference type="InterPro" id="IPR011051">
    <property type="entry name" value="RmlC_Cupin_sf"/>
</dbReference>
<dbReference type="InterPro" id="IPR013096">
    <property type="entry name" value="Cupin_2"/>
</dbReference>
<evidence type="ECO:0000259" key="1">
    <source>
        <dbReference type="Pfam" id="PF07883"/>
    </source>
</evidence>
<dbReference type="Gene3D" id="2.60.120.10">
    <property type="entry name" value="Jelly Rolls"/>
    <property type="match status" value="1"/>
</dbReference>
<dbReference type="OrthoDB" id="9791637at2"/>
<feature type="domain" description="Cupin type-2" evidence="1">
    <location>
        <begin position="82"/>
        <end position="143"/>
    </location>
</feature>
<accession>A0A5B8U3C1</accession>
<proteinExistence type="predicted"/>